<evidence type="ECO:0000256" key="3">
    <source>
        <dbReference type="ARBA" id="ARBA00022574"/>
    </source>
</evidence>
<keyword evidence="5" id="KW-0648">Protein biosynthesis</keyword>
<feature type="repeat" description="WD" evidence="8">
    <location>
        <begin position="286"/>
        <end position="316"/>
    </location>
</feature>
<name>A0A1E5RP07_9ASCO</name>
<reference evidence="10" key="1">
    <citation type="journal article" date="2016" name="Genome Announc.">
        <title>Genome sequences of three species of Hanseniaspora isolated from spontaneous wine fermentations.</title>
        <authorList>
            <person name="Sternes P.R."/>
            <person name="Lee D."/>
            <person name="Kutyna D.R."/>
            <person name="Borneman A.R."/>
        </authorList>
    </citation>
    <scope>NUCLEOTIDE SEQUENCE [LARGE SCALE GENOMIC DNA]</scope>
    <source>
        <strain evidence="10">AWRI3579</strain>
    </source>
</reference>
<dbReference type="SMART" id="SM00320">
    <property type="entry name" value="WD40"/>
    <property type="match status" value="5"/>
</dbReference>
<evidence type="ECO:0000256" key="4">
    <source>
        <dbReference type="ARBA" id="ARBA00022737"/>
    </source>
</evidence>
<dbReference type="OrthoDB" id="24966at2759"/>
<dbReference type="Proteomes" id="UP000095728">
    <property type="component" value="Unassembled WGS sequence"/>
</dbReference>
<dbReference type="FunCoup" id="A0A1E5RP07">
    <property type="interactions" value="1118"/>
</dbReference>
<evidence type="ECO:0000256" key="2">
    <source>
        <dbReference type="ARBA" id="ARBA00022540"/>
    </source>
</evidence>
<dbReference type="GO" id="GO:0003743">
    <property type="term" value="F:translation initiation factor activity"/>
    <property type="evidence" value="ECO:0007669"/>
    <property type="project" value="UniProtKB-KW"/>
</dbReference>
<dbReference type="PANTHER" id="PTHR19877:SF1">
    <property type="entry name" value="EUKARYOTIC TRANSLATION INITIATION FACTOR 3 SUBUNIT I"/>
    <property type="match status" value="1"/>
</dbReference>
<dbReference type="GO" id="GO:0003723">
    <property type="term" value="F:RNA binding"/>
    <property type="evidence" value="ECO:0007669"/>
    <property type="project" value="TreeGrafter"/>
</dbReference>
<keyword evidence="2 9" id="KW-0396">Initiation factor</keyword>
<comment type="similarity">
    <text evidence="6">Belongs to the WD repeat STRAP family.</text>
</comment>
<dbReference type="STRING" id="56408.A0A1E5RP07"/>
<dbReference type="InterPro" id="IPR027525">
    <property type="entry name" value="eIF3i"/>
</dbReference>
<feature type="repeat" description="WD" evidence="8">
    <location>
        <begin position="6"/>
        <end position="47"/>
    </location>
</feature>
<dbReference type="CDD" id="cd00200">
    <property type="entry name" value="WD40"/>
    <property type="match status" value="1"/>
</dbReference>
<dbReference type="PROSITE" id="PS50294">
    <property type="entry name" value="WD_REPEATS_REGION"/>
    <property type="match status" value="2"/>
</dbReference>
<evidence type="ECO:0000256" key="7">
    <source>
        <dbReference type="ARBA" id="ARBA00040390"/>
    </source>
</evidence>
<dbReference type="InParanoid" id="A0A1E5RP07"/>
<dbReference type="GO" id="GO:0002183">
    <property type="term" value="P:cytoplasmic translational initiation"/>
    <property type="evidence" value="ECO:0007669"/>
    <property type="project" value="TreeGrafter"/>
</dbReference>
<evidence type="ECO:0000256" key="6">
    <source>
        <dbReference type="ARBA" id="ARBA00038394"/>
    </source>
</evidence>
<organism evidence="9 10">
    <name type="scientific">Hanseniaspora osmophila</name>
    <dbReference type="NCBI Taxonomy" id="56408"/>
    <lineage>
        <taxon>Eukaryota</taxon>
        <taxon>Fungi</taxon>
        <taxon>Dikarya</taxon>
        <taxon>Ascomycota</taxon>
        <taxon>Saccharomycotina</taxon>
        <taxon>Saccharomycetes</taxon>
        <taxon>Saccharomycodales</taxon>
        <taxon>Saccharomycodaceae</taxon>
        <taxon>Hanseniaspora</taxon>
    </lineage>
</organism>
<dbReference type="PROSITE" id="PS50082">
    <property type="entry name" value="WD_REPEATS_2"/>
    <property type="match status" value="3"/>
</dbReference>
<keyword evidence="4" id="KW-0677">Repeat</keyword>
<sequence>MRPIQMFGHSRPVSQIRYNRDGDIIVSVSADESASIWYSNSGERIGTFNGHNGSINSVDISSNSKFCCTGSGDSTIKIWKLENGQELQTIEYLPYIECVEFSPVDNKYLLVITAGVFKTHGCIDVYAFDNETGKIGEIVFKIERNPEVDSFMEFKRASWSFDSKYIIIGCKDGQILKYDVEARKIVHQEQLHKLIINDIQFSPDRTYFITASKDRFSKMVDVMTMKTLKQYESTGPLNSACICPLKDFVIIGGGQEARDVTTTGSKEGNFESRFFHKIFETEIGRISGHFGPINGLAVSPQGNNFASASEDGYIRLHHFEKNYFDFKFDVEKTQAALAS</sequence>
<comment type="caution">
    <text evidence="9">The sequence shown here is derived from an EMBL/GenBank/DDBJ whole genome shotgun (WGS) entry which is preliminary data.</text>
</comment>
<dbReference type="PANTHER" id="PTHR19877">
    <property type="entry name" value="EUKARYOTIC TRANSLATION INITIATION FACTOR 3 SUBUNIT I"/>
    <property type="match status" value="1"/>
</dbReference>
<evidence type="ECO:0000256" key="5">
    <source>
        <dbReference type="ARBA" id="ARBA00022917"/>
    </source>
</evidence>
<dbReference type="Pfam" id="PF24805">
    <property type="entry name" value="EIF3I"/>
    <property type="match status" value="1"/>
</dbReference>
<dbReference type="InterPro" id="IPR036322">
    <property type="entry name" value="WD40_repeat_dom_sf"/>
</dbReference>
<dbReference type="InterPro" id="IPR001680">
    <property type="entry name" value="WD40_rpt"/>
</dbReference>
<gene>
    <name evidence="9" type="ORF">AWRI3579_g920</name>
</gene>
<evidence type="ECO:0000256" key="1">
    <source>
        <dbReference type="ARBA" id="ARBA00022490"/>
    </source>
</evidence>
<dbReference type="InterPro" id="IPR015943">
    <property type="entry name" value="WD40/YVTN_repeat-like_dom_sf"/>
</dbReference>
<dbReference type="AlphaFoldDB" id="A0A1E5RP07"/>
<proteinExistence type="inferred from homology"/>
<evidence type="ECO:0000313" key="10">
    <source>
        <dbReference type="Proteomes" id="UP000095728"/>
    </source>
</evidence>
<feature type="repeat" description="WD" evidence="8">
    <location>
        <begin position="48"/>
        <end position="89"/>
    </location>
</feature>
<accession>A0A1E5RP07</accession>
<evidence type="ECO:0000313" key="9">
    <source>
        <dbReference type="EMBL" id="OEJ88621.1"/>
    </source>
</evidence>
<protein>
    <recommendedName>
        <fullName evidence="7">Serine-threonine kinase receptor-associated protein</fullName>
    </recommendedName>
</protein>
<dbReference type="SUPFAM" id="SSF50978">
    <property type="entry name" value="WD40 repeat-like"/>
    <property type="match status" value="1"/>
</dbReference>
<keyword evidence="1" id="KW-0963">Cytoplasm</keyword>
<dbReference type="GO" id="GO:0071541">
    <property type="term" value="C:eukaryotic translation initiation factor 3 complex, eIF3m"/>
    <property type="evidence" value="ECO:0007669"/>
    <property type="project" value="TreeGrafter"/>
</dbReference>
<keyword evidence="3 8" id="KW-0853">WD repeat</keyword>
<evidence type="ECO:0000256" key="8">
    <source>
        <dbReference type="PROSITE-ProRule" id="PRU00221"/>
    </source>
</evidence>
<dbReference type="EMBL" id="LPNM01000005">
    <property type="protein sequence ID" value="OEJ88621.1"/>
    <property type="molecule type" value="Genomic_DNA"/>
</dbReference>
<keyword evidence="10" id="KW-1185">Reference proteome</keyword>
<dbReference type="Gene3D" id="2.130.10.10">
    <property type="entry name" value="YVTN repeat-like/Quinoprotein amine dehydrogenase"/>
    <property type="match status" value="1"/>
</dbReference>